<accession>A0A1T5JBK6</accession>
<keyword evidence="3" id="KW-1185">Reference proteome</keyword>
<keyword evidence="1" id="KW-0472">Membrane</keyword>
<sequence>MNWFTKLLTSTLGRKLFMALTGLFLILFLVIHLIGNLQLLKEDEGHAFNVYAKFMTSNPLIKTVSYVNYACIILHVIWALLLTRKNYAARGVERYAVSKNSSPWTSRNMGILGTLILIFLVIHLQGFWYQMHWGGIPTKNYDGEDVKDLFATVDFAYTQPLWVIIYVVSMVALAFHLWHGFASAFQTLGVNHLKYNPVISFVGKAFAIIVPALFALIPIWMYLH</sequence>
<dbReference type="OrthoDB" id="9802842at2"/>
<protein>
    <submittedName>
        <fullName evidence="2">Succinate dehydrogenase / fumarate reductase cytochrome b subunit</fullName>
    </submittedName>
</protein>
<proteinExistence type="predicted"/>
<feature type="transmembrane region" description="Helical" evidence="1">
    <location>
        <begin position="109"/>
        <end position="129"/>
    </location>
</feature>
<dbReference type="AlphaFoldDB" id="A0A1T5JBK6"/>
<dbReference type="EMBL" id="FUZU01000001">
    <property type="protein sequence ID" value="SKC48785.1"/>
    <property type="molecule type" value="Genomic_DNA"/>
</dbReference>
<dbReference type="Gene3D" id="1.20.1300.10">
    <property type="entry name" value="Fumarate reductase/succinate dehydrogenase, transmembrane subunit"/>
    <property type="match status" value="1"/>
</dbReference>
<name>A0A1T5JBK6_9BACT</name>
<dbReference type="RefSeq" id="WP_079685531.1">
    <property type="nucleotide sequence ID" value="NZ_FUZU01000001.1"/>
</dbReference>
<keyword evidence="1" id="KW-1133">Transmembrane helix</keyword>
<feature type="transmembrane region" description="Helical" evidence="1">
    <location>
        <begin position="201"/>
        <end position="223"/>
    </location>
</feature>
<feature type="transmembrane region" description="Helical" evidence="1">
    <location>
        <begin position="161"/>
        <end position="181"/>
    </location>
</feature>
<evidence type="ECO:0000313" key="2">
    <source>
        <dbReference type="EMBL" id="SKC48785.1"/>
    </source>
</evidence>
<dbReference type="Proteomes" id="UP000190961">
    <property type="component" value="Unassembled WGS sequence"/>
</dbReference>
<dbReference type="CDD" id="cd03498">
    <property type="entry name" value="SQR_TypeB_2_TM"/>
    <property type="match status" value="1"/>
</dbReference>
<gene>
    <name evidence="2" type="ORF">SAMN05660236_0948</name>
</gene>
<feature type="transmembrane region" description="Helical" evidence="1">
    <location>
        <begin position="60"/>
        <end position="81"/>
    </location>
</feature>
<dbReference type="SUPFAM" id="SSF81343">
    <property type="entry name" value="Fumarate reductase respiratory complex transmembrane subunits"/>
    <property type="match status" value="1"/>
</dbReference>
<dbReference type="GO" id="GO:0016020">
    <property type="term" value="C:membrane"/>
    <property type="evidence" value="ECO:0007669"/>
    <property type="project" value="InterPro"/>
</dbReference>
<dbReference type="NCBIfam" id="TIGR02046">
    <property type="entry name" value="sdhC_b558_fam"/>
    <property type="match status" value="1"/>
</dbReference>
<dbReference type="STRING" id="688867.SAMN05660236_0948"/>
<reference evidence="2 3" key="1">
    <citation type="submission" date="2017-02" db="EMBL/GenBank/DDBJ databases">
        <authorList>
            <person name="Peterson S.W."/>
        </authorList>
    </citation>
    <scope>NUCLEOTIDE SEQUENCE [LARGE SCALE GENOMIC DNA]</scope>
    <source>
        <strain evidence="2 3">DSM 25262</strain>
    </source>
</reference>
<evidence type="ECO:0000313" key="3">
    <source>
        <dbReference type="Proteomes" id="UP000190961"/>
    </source>
</evidence>
<feature type="transmembrane region" description="Helical" evidence="1">
    <location>
        <begin position="16"/>
        <end position="40"/>
    </location>
</feature>
<evidence type="ECO:0000256" key="1">
    <source>
        <dbReference type="SAM" id="Phobius"/>
    </source>
</evidence>
<organism evidence="2 3">
    <name type="scientific">Ohtaekwangia koreensis</name>
    <dbReference type="NCBI Taxonomy" id="688867"/>
    <lineage>
        <taxon>Bacteria</taxon>
        <taxon>Pseudomonadati</taxon>
        <taxon>Bacteroidota</taxon>
        <taxon>Cytophagia</taxon>
        <taxon>Cytophagales</taxon>
        <taxon>Fulvivirgaceae</taxon>
        <taxon>Ohtaekwangia</taxon>
    </lineage>
</organism>
<dbReference type="InterPro" id="IPR011138">
    <property type="entry name" value="Cytochrome_b-558"/>
</dbReference>
<dbReference type="InterPro" id="IPR034804">
    <property type="entry name" value="SQR/QFR_C/D"/>
</dbReference>
<keyword evidence="1" id="KW-0812">Transmembrane</keyword>